<reference evidence="5 6" key="2">
    <citation type="submission" date="2018-08" db="EMBL/GenBank/DDBJ databases">
        <title>Recombination of ecologically and evolutionarily significant loci maintains genetic cohesion in the Pseudomonas syringae species complex.</title>
        <authorList>
            <person name="Dillon M."/>
            <person name="Thakur S."/>
            <person name="Almeida R.N.D."/>
            <person name="Weir B.S."/>
            <person name="Guttman D.S."/>
        </authorList>
    </citation>
    <scope>NUCLEOTIDE SEQUENCE [LARGE SCALE GENOMIC DNA]</scope>
    <source>
        <strain evidence="3 6">ICMP 4316</strain>
        <strain evidence="2 5">ICMP 8636</strain>
    </source>
</reference>
<reference evidence="1 4" key="1">
    <citation type="submission" date="2015-09" db="EMBL/GenBank/DDBJ databases">
        <title>Genome announcement of multiple Pseudomonas syringae strains.</title>
        <authorList>
            <person name="Thakur S."/>
            <person name="Wang P.W."/>
            <person name="Gong Y."/>
            <person name="Weir B.S."/>
            <person name="Guttman D.S."/>
        </authorList>
    </citation>
    <scope>NUCLEOTIDE SEQUENCE [LARGE SCALE GENOMIC DNA]</scope>
    <source>
        <strain evidence="1 4">ICMP4455</strain>
    </source>
</reference>
<evidence type="ECO:0000313" key="6">
    <source>
        <dbReference type="Proteomes" id="UP000275613"/>
    </source>
</evidence>
<accession>A0A0N8RIB1</accession>
<dbReference type="EMBL" id="RBPV01000491">
    <property type="protein sequence ID" value="RMO49515.1"/>
    <property type="molecule type" value="Genomic_DNA"/>
</dbReference>
<evidence type="ECO:0000313" key="2">
    <source>
        <dbReference type="EMBL" id="RMM03000.1"/>
    </source>
</evidence>
<comment type="caution">
    <text evidence="1">The sequence shown here is derived from an EMBL/GenBank/DDBJ whole genome shotgun (WGS) entry which is preliminary data.</text>
</comment>
<evidence type="ECO:0000313" key="3">
    <source>
        <dbReference type="EMBL" id="RMO49515.1"/>
    </source>
</evidence>
<evidence type="ECO:0000313" key="1">
    <source>
        <dbReference type="EMBL" id="KPX31095.1"/>
    </source>
</evidence>
<evidence type="ECO:0000313" key="4">
    <source>
        <dbReference type="Proteomes" id="UP000050490"/>
    </source>
</evidence>
<name>A0A0N8RIB1_PSEA0</name>
<evidence type="ECO:0000313" key="5">
    <source>
        <dbReference type="Proteomes" id="UP000272627"/>
    </source>
</evidence>
<organism evidence="1 4">
    <name type="scientific">Pseudomonas amygdali pv. eriobotryae</name>
    <dbReference type="NCBI Taxonomy" id="129137"/>
    <lineage>
        <taxon>Bacteria</taxon>
        <taxon>Pseudomonadati</taxon>
        <taxon>Pseudomonadota</taxon>
        <taxon>Gammaproteobacteria</taxon>
        <taxon>Pseudomonadales</taxon>
        <taxon>Pseudomonadaceae</taxon>
        <taxon>Pseudomonas</taxon>
        <taxon>Pseudomonas amygdali</taxon>
    </lineage>
</organism>
<dbReference type="EMBL" id="LJQI01000170">
    <property type="protein sequence ID" value="KPX31095.1"/>
    <property type="molecule type" value="Genomic_DNA"/>
</dbReference>
<protein>
    <submittedName>
        <fullName evidence="1">Uncharacterized protein</fullName>
    </submittedName>
</protein>
<dbReference type="AlphaFoldDB" id="A0A0N8RIB1"/>
<proteinExistence type="predicted"/>
<dbReference type="Proteomes" id="UP000275613">
    <property type="component" value="Unassembled WGS sequence"/>
</dbReference>
<sequence length="44" mass="5162">MQRLAKRICQSSLHIYLRGTFDQSLMTDMSDLPFIRMRCVKASI</sequence>
<dbReference type="PATRIC" id="fig|129137.4.peg.3117"/>
<gene>
    <name evidence="1" type="ORF">ALO70_102875</name>
    <name evidence="3" type="ORF">ALQ39_103323</name>
    <name evidence="2" type="ORF">ALQ86_103062</name>
</gene>
<dbReference type="Proteomes" id="UP000272627">
    <property type="component" value="Unassembled WGS sequence"/>
</dbReference>
<dbReference type="Proteomes" id="UP000050490">
    <property type="component" value="Unassembled WGS sequence"/>
</dbReference>
<dbReference type="EMBL" id="RBOA01000082">
    <property type="protein sequence ID" value="RMM03000.1"/>
    <property type="molecule type" value="Genomic_DNA"/>
</dbReference>